<accession>A0A9D1VCY1</accession>
<gene>
    <name evidence="3" type="ORF">H9862_07875</name>
</gene>
<dbReference type="Proteomes" id="UP000823964">
    <property type="component" value="Unassembled WGS sequence"/>
</dbReference>
<comment type="caution">
    <text evidence="3">The sequence shown here is derived from an EMBL/GenBank/DDBJ whole genome shotgun (WGS) entry which is preliminary data.</text>
</comment>
<evidence type="ECO:0000256" key="2">
    <source>
        <dbReference type="SAM" id="Phobius"/>
    </source>
</evidence>
<feature type="transmembrane region" description="Helical" evidence="2">
    <location>
        <begin position="81"/>
        <end position="100"/>
    </location>
</feature>
<keyword evidence="2" id="KW-0472">Membrane</keyword>
<evidence type="ECO:0008006" key="5">
    <source>
        <dbReference type="Google" id="ProtNLM"/>
    </source>
</evidence>
<keyword evidence="2" id="KW-1133">Transmembrane helix</keyword>
<evidence type="ECO:0000313" key="3">
    <source>
        <dbReference type="EMBL" id="HIX20500.1"/>
    </source>
</evidence>
<feature type="region of interest" description="Disordered" evidence="1">
    <location>
        <begin position="1"/>
        <end position="50"/>
    </location>
</feature>
<feature type="compositionally biased region" description="Low complexity" evidence="1">
    <location>
        <begin position="38"/>
        <end position="49"/>
    </location>
</feature>
<feature type="transmembrane region" description="Helical" evidence="2">
    <location>
        <begin position="112"/>
        <end position="135"/>
    </location>
</feature>
<reference evidence="3" key="1">
    <citation type="journal article" date="2021" name="PeerJ">
        <title>Extensive microbial diversity within the chicken gut microbiome revealed by metagenomics and culture.</title>
        <authorList>
            <person name="Gilroy R."/>
            <person name="Ravi A."/>
            <person name="Getino M."/>
            <person name="Pursley I."/>
            <person name="Horton D.L."/>
            <person name="Alikhan N.F."/>
            <person name="Baker D."/>
            <person name="Gharbi K."/>
            <person name="Hall N."/>
            <person name="Watson M."/>
            <person name="Adriaenssens E.M."/>
            <person name="Foster-Nyarko E."/>
            <person name="Jarju S."/>
            <person name="Secka A."/>
            <person name="Antonio M."/>
            <person name="Oren A."/>
            <person name="Chaudhuri R.R."/>
            <person name="La Ragione R."/>
            <person name="Hildebrand F."/>
            <person name="Pallen M.J."/>
        </authorList>
    </citation>
    <scope>NUCLEOTIDE SEQUENCE</scope>
    <source>
        <strain evidence="3">14975</strain>
    </source>
</reference>
<keyword evidence="2" id="KW-0812">Transmembrane</keyword>
<sequence length="210" mass="22568">MPQPEQHRAAESPDGNAARQTNNSAAADPCSPERDAQPSPACCEGAAPAPEQPSGADIRCGVMSEAPQLPGGARVFRCANFGLYLGCAVLIIASVSYYLSAHGSENHPLQNIAALAGCAAAVLWAAWFCTISYRIDEHGISERKLSGRRRLAWADLRSWEVHYSADCEQATCRLRFEGREGTPAIELSSELLELEALENLARELQGTDTV</sequence>
<feature type="compositionally biased region" description="Basic and acidic residues" evidence="1">
    <location>
        <begin position="1"/>
        <end position="11"/>
    </location>
</feature>
<dbReference type="EMBL" id="DXFQ01000147">
    <property type="protein sequence ID" value="HIX20500.1"/>
    <property type="molecule type" value="Genomic_DNA"/>
</dbReference>
<organism evidence="3 4">
    <name type="scientific">Candidatus Akkermansia intestinigallinarum</name>
    <dbReference type="NCBI Taxonomy" id="2838431"/>
    <lineage>
        <taxon>Bacteria</taxon>
        <taxon>Pseudomonadati</taxon>
        <taxon>Verrucomicrobiota</taxon>
        <taxon>Verrucomicrobiia</taxon>
        <taxon>Verrucomicrobiales</taxon>
        <taxon>Akkermansiaceae</taxon>
        <taxon>Akkermansia</taxon>
    </lineage>
</organism>
<dbReference type="AlphaFoldDB" id="A0A9D1VCY1"/>
<evidence type="ECO:0000256" key="1">
    <source>
        <dbReference type="SAM" id="MobiDB-lite"/>
    </source>
</evidence>
<name>A0A9D1VCY1_9BACT</name>
<protein>
    <recommendedName>
        <fullName evidence="5">PH domain-containing protein</fullName>
    </recommendedName>
</protein>
<proteinExistence type="predicted"/>
<reference evidence="3" key="2">
    <citation type="submission" date="2021-04" db="EMBL/GenBank/DDBJ databases">
        <authorList>
            <person name="Gilroy R."/>
        </authorList>
    </citation>
    <scope>NUCLEOTIDE SEQUENCE</scope>
    <source>
        <strain evidence="3">14975</strain>
    </source>
</reference>
<evidence type="ECO:0000313" key="4">
    <source>
        <dbReference type="Proteomes" id="UP000823964"/>
    </source>
</evidence>